<evidence type="ECO:0000313" key="3">
    <source>
        <dbReference type="Proteomes" id="UP000576821"/>
    </source>
</evidence>
<reference evidence="2 3" key="1">
    <citation type="submission" date="2020-03" db="EMBL/GenBank/DDBJ databases">
        <title>Genomic Encyclopedia of Type Strains, Phase IV (KMG-IV): sequencing the most valuable type-strain genomes for metagenomic binning, comparative biology and taxonomic classification.</title>
        <authorList>
            <person name="Goeker M."/>
        </authorList>
    </citation>
    <scope>NUCLEOTIDE SEQUENCE [LARGE SCALE GENOMIC DNA]</scope>
    <source>
        <strain evidence="2 3">DSM 21299</strain>
    </source>
</reference>
<dbReference type="EMBL" id="JAASQR010000001">
    <property type="protein sequence ID" value="NIJ15658.1"/>
    <property type="molecule type" value="Genomic_DNA"/>
</dbReference>
<proteinExistence type="inferred from homology"/>
<protein>
    <recommendedName>
        <fullName evidence="4">SDR family NAD(P)-dependent oxidoreductase</fullName>
    </recommendedName>
</protein>
<evidence type="ECO:0000313" key="2">
    <source>
        <dbReference type="EMBL" id="NIJ15658.1"/>
    </source>
</evidence>
<dbReference type="CDD" id="cd05233">
    <property type="entry name" value="SDR_c"/>
    <property type="match status" value="1"/>
</dbReference>
<name>A0A846M3J7_9SPHN</name>
<dbReference type="InterPro" id="IPR050259">
    <property type="entry name" value="SDR"/>
</dbReference>
<dbReference type="InterPro" id="IPR036291">
    <property type="entry name" value="NAD(P)-bd_dom_sf"/>
</dbReference>
<accession>A0A846M3J7</accession>
<dbReference type="PRINTS" id="PR00081">
    <property type="entry name" value="GDHRDH"/>
</dbReference>
<sequence length="279" mass="29159">MISESEVQRPVALVTGATRGIGRTIAVALARAGFAVAVTGRTMTEGAGRMDSMGGAPVPGSVASTVAEIEAAGGQAMGARIDLLDRASIDAGVAAVLDRWGRIDVLVNNGIYQGPVILQPVMDVALEDAERAITGNFINQFHLSRIVLKTMVAQGSGRMIFMTTLSSAEPAANAAGVGLFYLAPKAAFNRIPDHINLEHGKDGISAFLIEPRFTMTDTLRAAMGDAAESIGQGEAARDPEETARTVVWLASHVDAPNHAAPEMINAPDFFSERGIAPPN</sequence>
<organism evidence="2 3">
    <name type="scientific">Sphingobium vermicomposti</name>
    <dbReference type="NCBI Taxonomy" id="529005"/>
    <lineage>
        <taxon>Bacteria</taxon>
        <taxon>Pseudomonadati</taxon>
        <taxon>Pseudomonadota</taxon>
        <taxon>Alphaproteobacteria</taxon>
        <taxon>Sphingomonadales</taxon>
        <taxon>Sphingomonadaceae</taxon>
        <taxon>Sphingobium</taxon>
    </lineage>
</organism>
<dbReference type="Gene3D" id="3.40.50.720">
    <property type="entry name" value="NAD(P)-binding Rossmann-like Domain"/>
    <property type="match status" value="1"/>
</dbReference>
<gene>
    <name evidence="2" type="ORF">FHS54_000607</name>
</gene>
<dbReference type="InterPro" id="IPR002347">
    <property type="entry name" value="SDR_fam"/>
</dbReference>
<evidence type="ECO:0000256" key="1">
    <source>
        <dbReference type="ARBA" id="ARBA00006484"/>
    </source>
</evidence>
<dbReference type="RefSeq" id="WP_167302295.1">
    <property type="nucleotide sequence ID" value="NZ_JAASQR010000001.1"/>
</dbReference>
<dbReference type="SUPFAM" id="SSF51735">
    <property type="entry name" value="NAD(P)-binding Rossmann-fold domains"/>
    <property type="match status" value="1"/>
</dbReference>
<evidence type="ECO:0008006" key="4">
    <source>
        <dbReference type="Google" id="ProtNLM"/>
    </source>
</evidence>
<comment type="similarity">
    <text evidence="1">Belongs to the short-chain dehydrogenases/reductases (SDR) family.</text>
</comment>
<dbReference type="Pfam" id="PF00106">
    <property type="entry name" value="adh_short"/>
    <property type="match status" value="1"/>
</dbReference>
<comment type="caution">
    <text evidence="2">The sequence shown here is derived from an EMBL/GenBank/DDBJ whole genome shotgun (WGS) entry which is preliminary data.</text>
</comment>
<dbReference type="PANTHER" id="PTHR42879">
    <property type="entry name" value="3-OXOACYL-(ACYL-CARRIER-PROTEIN) REDUCTASE"/>
    <property type="match status" value="1"/>
</dbReference>
<dbReference type="PANTHER" id="PTHR42879:SF2">
    <property type="entry name" value="3-OXOACYL-[ACYL-CARRIER-PROTEIN] REDUCTASE FABG"/>
    <property type="match status" value="1"/>
</dbReference>
<dbReference type="AlphaFoldDB" id="A0A846M3J7"/>
<dbReference type="Proteomes" id="UP000576821">
    <property type="component" value="Unassembled WGS sequence"/>
</dbReference>
<keyword evidence="3" id="KW-1185">Reference proteome</keyword>